<dbReference type="InterPro" id="IPR050640">
    <property type="entry name" value="Bact_2-comp_sensor_kinase"/>
</dbReference>
<evidence type="ECO:0000259" key="4">
    <source>
        <dbReference type="Pfam" id="PF07495"/>
    </source>
</evidence>
<dbReference type="SUPFAM" id="SSF101898">
    <property type="entry name" value="NHL repeat"/>
    <property type="match status" value="1"/>
</dbReference>
<dbReference type="PANTHER" id="PTHR34220">
    <property type="entry name" value="SENSOR HISTIDINE KINASE YPDA"/>
    <property type="match status" value="1"/>
</dbReference>
<organism evidence="5 6">
    <name type="scientific">Chitinophaga defluvii</name>
    <dbReference type="NCBI Taxonomy" id="3163343"/>
    <lineage>
        <taxon>Bacteria</taxon>
        <taxon>Pseudomonadati</taxon>
        <taxon>Bacteroidota</taxon>
        <taxon>Chitinophagia</taxon>
        <taxon>Chitinophagales</taxon>
        <taxon>Chitinophagaceae</taxon>
        <taxon>Chitinophaga</taxon>
    </lineage>
</organism>
<dbReference type="Proteomes" id="UP001549749">
    <property type="component" value="Unassembled WGS sequence"/>
</dbReference>
<dbReference type="Pfam" id="PF07495">
    <property type="entry name" value="Y_Y_Y"/>
    <property type="match status" value="1"/>
</dbReference>
<dbReference type="InterPro" id="IPR011123">
    <property type="entry name" value="Y_Y_Y"/>
</dbReference>
<dbReference type="InterPro" id="IPR011110">
    <property type="entry name" value="Reg_prop"/>
</dbReference>
<evidence type="ECO:0000313" key="6">
    <source>
        <dbReference type="Proteomes" id="UP001549749"/>
    </source>
</evidence>
<protein>
    <submittedName>
        <fullName evidence="5">Two-component regulator propeller domain-containing protein</fullName>
    </submittedName>
</protein>
<feature type="signal peptide" evidence="2">
    <location>
        <begin position="1"/>
        <end position="22"/>
    </location>
</feature>
<evidence type="ECO:0000259" key="3">
    <source>
        <dbReference type="Pfam" id="PF06580"/>
    </source>
</evidence>
<dbReference type="InterPro" id="IPR010559">
    <property type="entry name" value="Sig_transdc_His_kin_internal"/>
</dbReference>
<dbReference type="InterPro" id="IPR013783">
    <property type="entry name" value="Ig-like_fold"/>
</dbReference>
<dbReference type="Gene3D" id="3.30.565.10">
    <property type="entry name" value="Histidine kinase-like ATPase, C-terminal domain"/>
    <property type="match status" value="1"/>
</dbReference>
<feature type="chain" id="PRO_5046278206" evidence="2">
    <location>
        <begin position="23"/>
        <end position="1012"/>
    </location>
</feature>
<dbReference type="InterPro" id="IPR015943">
    <property type="entry name" value="WD40/YVTN_repeat-like_dom_sf"/>
</dbReference>
<keyword evidence="2" id="KW-0732">Signal</keyword>
<dbReference type="InterPro" id="IPR036890">
    <property type="entry name" value="HATPase_C_sf"/>
</dbReference>
<dbReference type="PANTHER" id="PTHR34220:SF7">
    <property type="entry name" value="SENSOR HISTIDINE KINASE YPDA"/>
    <property type="match status" value="1"/>
</dbReference>
<evidence type="ECO:0000256" key="2">
    <source>
        <dbReference type="SAM" id="SignalP"/>
    </source>
</evidence>
<dbReference type="SUPFAM" id="SSF55874">
    <property type="entry name" value="ATPase domain of HSP90 chaperone/DNA topoisomerase II/histidine kinase"/>
    <property type="match status" value="1"/>
</dbReference>
<dbReference type="Pfam" id="PF06580">
    <property type="entry name" value="His_kinase"/>
    <property type="match status" value="1"/>
</dbReference>
<dbReference type="EMBL" id="JBEXAC010000002">
    <property type="protein sequence ID" value="MET7000745.1"/>
    <property type="molecule type" value="Genomic_DNA"/>
</dbReference>
<keyword evidence="6" id="KW-1185">Reference proteome</keyword>
<gene>
    <name evidence="5" type="ORF">ABR189_25400</name>
</gene>
<evidence type="ECO:0000256" key="1">
    <source>
        <dbReference type="SAM" id="Phobius"/>
    </source>
</evidence>
<dbReference type="Pfam" id="PF07494">
    <property type="entry name" value="Reg_prop"/>
    <property type="match status" value="1"/>
</dbReference>
<name>A0ABV2TEK5_9BACT</name>
<feature type="domain" description="Signal transduction histidine kinase internal region" evidence="3">
    <location>
        <begin position="811"/>
        <end position="890"/>
    </location>
</feature>
<evidence type="ECO:0000313" key="5">
    <source>
        <dbReference type="EMBL" id="MET7000745.1"/>
    </source>
</evidence>
<keyword evidence="1" id="KW-0812">Transmembrane</keyword>
<feature type="transmembrane region" description="Helical" evidence="1">
    <location>
        <begin position="772"/>
        <end position="790"/>
    </location>
</feature>
<dbReference type="SUPFAM" id="SSF63829">
    <property type="entry name" value="Calcium-dependent phosphotriesterase"/>
    <property type="match status" value="2"/>
</dbReference>
<reference evidence="5 6" key="1">
    <citation type="submission" date="2024-06" db="EMBL/GenBank/DDBJ databases">
        <title>Chitinophaga defluvii sp. nov., isolated from municipal sewage.</title>
        <authorList>
            <person name="Zhang L."/>
        </authorList>
    </citation>
    <scope>NUCLEOTIDE SEQUENCE [LARGE SCALE GENOMIC DNA]</scope>
    <source>
        <strain evidence="5 6">H8</strain>
    </source>
</reference>
<sequence length="1012" mass="115159">MNCLSRYSLVFLTLLSYQLLTAQSKDLFFENYTSQNGLSQNSCFAITQDAAGFMWFGTQDGLNRYDGKQFKVFLPQHPTGKKLPSNYITSLFFDTYEKLLWVGTIRGACIYHPEKDALIKISELYPAASPLETVPIKTIVSFKAHEYWFITYNKGLLQLNTRTGTLQTFFNNAATNAGVSSIVLHKGKILVSVSQHLFHLIPEKENYQIQPLLPQHAFPEIKTLFSYDSTLWIGTLTAGCYYITEPVTDAANIHLFKATSSGVGSFARDAAGNLWIGTRGDGIIQYNPHSGAIQTARHNKYDNRTPGKNFVLNLFLDRQRLMWCGLSGGGIAKYDPLKYQFSSLSNEPLNTASLPDNMVFTLFKTKDGHHFIGTQNKGLIKWEVDSSRFHSYPGIARFGAANNTVYSIAEDDDRNLWIASWGGLMQLDNQYQQFRYFEEKNLLTTKKLYTVHKLKYADSLFITGENGPVFFSLKEKRWYSCKDTLLQSYAYIGRYTYEDESKNLWICTEGGGLIKYDYVRGKFKVIESVKKLAAYTRYLLRDGTLFWLATDNGIVVYDFEKEKVKKHISINQANASNVCYAIQKDSSGLFWVSTNTGLYRINPANYVMQHYDQDNGLSFLEYNTACTLTETDGSFLFGGVGGITQFKPSLLKENTFSPDPLITAILVNGIPWTLNKAPSQINTLTLNHHQNSITIQFAVNNFSNHNKNQFAYRLQGLNDSWVNYKNNNTASYNSLPPGRYHFQLQSANSDGKWSNGTTMLAIIIQPPWWQTWWFRIGVLLIVAGITFWIIRKRIGNIRYKAALKQKITETEMMALRAQMNPHFIFNCINSIDALIQSNDKYHATVYLNKFAKLLRNILDSSKQHTVTLAKDLDTLQLYIDLEKLRYENKFTATIQADELLLQDDYKVPPLIVQPYVENAILHGLKNRLDNKGTLLIKVSKFPGYIEYIIEDNGVGRQAQKPTSMNGNSYGMQMSQDRVRFFNKEANASVVVTDLKENGIATGTKIQVRLNIQ</sequence>
<comment type="caution">
    <text evidence="5">The sequence shown here is derived from an EMBL/GenBank/DDBJ whole genome shotgun (WGS) entry which is preliminary data.</text>
</comment>
<dbReference type="RefSeq" id="WP_354663298.1">
    <property type="nucleotide sequence ID" value="NZ_JBEXAC010000002.1"/>
</dbReference>
<keyword evidence="1" id="KW-1133">Transmembrane helix</keyword>
<proteinExistence type="predicted"/>
<keyword evidence="1" id="KW-0472">Membrane</keyword>
<accession>A0ABV2TEK5</accession>
<feature type="domain" description="Two component regulator three Y" evidence="4">
    <location>
        <begin position="701"/>
        <end position="764"/>
    </location>
</feature>
<dbReference type="Gene3D" id="2.60.40.10">
    <property type="entry name" value="Immunoglobulins"/>
    <property type="match status" value="1"/>
</dbReference>
<dbReference type="Gene3D" id="2.130.10.10">
    <property type="entry name" value="YVTN repeat-like/Quinoprotein amine dehydrogenase"/>
    <property type="match status" value="3"/>
</dbReference>